<sequence>MRVKTITTQAKIHGGKFAEEKFNFFIHSGVSFETITIMRVISATPTKILGKAQMVSLVRSHEKENGKDELLEFSGNAVHSKTCFATR</sequence>
<dbReference type="AlphaFoldDB" id="A0A392MEG5"/>
<gene>
    <name evidence="1" type="ORF">A2U01_0006732</name>
</gene>
<evidence type="ECO:0000313" key="1">
    <source>
        <dbReference type="EMBL" id="MCH85880.1"/>
    </source>
</evidence>
<keyword evidence="2" id="KW-1185">Reference proteome</keyword>
<accession>A0A392MEG5</accession>
<reference evidence="1 2" key="1">
    <citation type="journal article" date="2018" name="Front. Plant Sci.">
        <title>Red Clover (Trifolium pratense) and Zigzag Clover (T. medium) - A Picture of Genomic Similarities and Differences.</title>
        <authorList>
            <person name="Dluhosova J."/>
            <person name="Istvanek J."/>
            <person name="Nedelnik J."/>
            <person name="Repkova J."/>
        </authorList>
    </citation>
    <scope>NUCLEOTIDE SEQUENCE [LARGE SCALE GENOMIC DNA]</scope>
    <source>
        <strain evidence="2">cv. 10/8</strain>
        <tissue evidence="1">Leaf</tissue>
    </source>
</reference>
<dbReference type="EMBL" id="LXQA010009312">
    <property type="protein sequence ID" value="MCH85880.1"/>
    <property type="molecule type" value="Genomic_DNA"/>
</dbReference>
<proteinExistence type="predicted"/>
<dbReference type="Proteomes" id="UP000265520">
    <property type="component" value="Unassembled WGS sequence"/>
</dbReference>
<evidence type="ECO:0000313" key="2">
    <source>
        <dbReference type="Proteomes" id="UP000265520"/>
    </source>
</evidence>
<name>A0A392MEG5_9FABA</name>
<organism evidence="1 2">
    <name type="scientific">Trifolium medium</name>
    <dbReference type="NCBI Taxonomy" id="97028"/>
    <lineage>
        <taxon>Eukaryota</taxon>
        <taxon>Viridiplantae</taxon>
        <taxon>Streptophyta</taxon>
        <taxon>Embryophyta</taxon>
        <taxon>Tracheophyta</taxon>
        <taxon>Spermatophyta</taxon>
        <taxon>Magnoliopsida</taxon>
        <taxon>eudicotyledons</taxon>
        <taxon>Gunneridae</taxon>
        <taxon>Pentapetalae</taxon>
        <taxon>rosids</taxon>
        <taxon>fabids</taxon>
        <taxon>Fabales</taxon>
        <taxon>Fabaceae</taxon>
        <taxon>Papilionoideae</taxon>
        <taxon>50 kb inversion clade</taxon>
        <taxon>NPAAA clade</taxon>
        <taxon>Hologalegina</taxon>
        <taxon>IRL clade</taxon>
        <taxon>Trifolieae</taxon>
        <taxon>Trifolium</taxon>
    </lineage>
</organism>
<protein>
    <submittedName>
        <fullName evidence="1">Uncharacterized protein</fullName>
    </submittedName>
</protein>
<comment type="caution">
    <text evidence="1">The sequence shown here is derived from an EMBL/GenBank/DDBJ whole genome shotgun (WGS) entry which is preliminary data.</text>
</comment>